<proteinExistence type="predicted"/>
<gene>
    <name evidence="2" type="ORF">AMON00008_LOCUS247</name>
</gene>
<reference evidence="2" key="1">
    <citation type="submission" date="2021-01" db="EMBL/GenBank/DDBJ databases">
        <authorList>
            <person name="Corre E."/>
            <person name="Pelletier E."/>
            <person name="Niang G."/>
            <person name="Scheremetjew M."/>
            <person name="Finn R."/>
            <person name="Kale V."/>
            <person name="Holt S."/>
            <person name="Cochrane G."/>
            <person name="Meng A."/>
            <person name="Brown T."/>
            <person name="Cohen L."/>
        </authorList>
    </citation>
    <scope>NUCLEOTIDE SEQUENCE</scope>
    <source>
        <strain evidence="2">CCMP3105</strain>
    </source>
</reference>
<evidence type="ECO:0000313" key="2">
    <source>
        <dbReference type="EMBL" id="CAE4560628.1"/>
    </source>
</evidence>
<dbReference type="AlphaFoldDB" id="A0A7S4PRV4"/>
<feature type="compositionally biased region" description="Gly residues" evidence="1">
    <location>
        <begin position="92"/>
        <end position="103"/>
    </location>
</feature>
<evidence type="ECO:0000256" key="1">
    <source>
        <dbReference type="SAM" id="MobiDB-lite"/>
    </source>
</evidence>
<dbReference type="EMBL" id="HBNR01000330">
    <property type="protein sequence ID" value="CAE4560628.1"/>
    <property type="molecule type" value="Transcribed_RNA"/>
</dbReference>
<feature type="region of interest" description="Disordered" evidence="1">
    <location>
        <begin position="325"/>
        <end position="356"/>
    </location>
</feature>
<organism evidence="2">
    <name type="scientific">Alexandrium monilatum</name>
    <dbReference type="NCBI Taxonomy" id="311494"/>
    <lineage>
        <taxon>Eukaryota</taxon>
        <taxon>Sar</taxon>
        <taxon>Alveolata</taxon>
        <taxon>Dinophyceae</taxon>
        <taxon>Gonyaulacales</taxon>
        <taxon>Pyrocystaceae</taxon>
        <taxon>Alexandrium</taxon>
    </lineage>
</organism>
<sequence>MPAPAPLARKARGTPARAWPQGPLVWEPNAFPPLKGSAEPVTSGAAGGDGPTVHVNQPTASGQPAAASSAPAARGSSASGVDRPTANATTAHGGGACGVGTHGAGWRESGMNSMDGRWSKAEGRRPKVKRRVAKGQFGVSWRKQWLGSNTAPHPGGQGLANQQGDPQLWTCEGTAADGWLAACEECPPALTMVLPLAAVHPLVVAHSWLPLLVPSNRWFSSRALPPGVEMDMASFVFKLSEEDIDEAPGDFAAGDCATQGSNAELTREEEGECEGAREKEHSLQVGRPVDLPELPVRYTKRTHMREAPGAGSLANALCLERVKSGMPRRRSPHGPLARAMPLGGLNASARAPRCAD</sequence>
<name>A0A7S4PRV4_9DINO</name>
<feature type="region of interest" description="Disordered" evidence="1">
    <location>
        <begin position="1"/>
        <end position="164"/>
    </location>
</feature>
<accession>A0A7S4PRV4</accession>
<feature type="compositionally biased region" description="Low complexity" evidence="1">
    <location>
        <begin position="58"/>
        <end position="91"/>
    </location>
</feature>
<protein>
    <submittedName>
        <fullName evidence="2">Uncharacterized protein</fullName>
    </submittedName>
</protein>